<proteinExistence type="predicted"/>
<evidence type="ECO:0000313" key="1">
    <source>
        <dbReference type="EMBL" id="MCM8557056.1"/>
    </source>
</evidence>
<dbReference type="EMBL" id="JAMSHT010000001">
    <property type="protein sequence ID" value="MCM8557056.1"/>
    <property type="molecule type" value="Genomic_DNA"/>
</dbReference>
<evidence type="ECO:0000313" key="2">
    <source>
        <dbReference type="Proteomes" id="UP001155128"/>
    </source>
</evidence>
<dbReference type="Proteomes" id="UP001155128">
    <property type="component" value="Unassembled WGS sequence"/>
</dbReference>
<comment type="caution">
    <text evidence="1">The sequence shown here is derived from an EMBL/GenBank/DDBJ whole genome shotgun (WGS) entry which is preliminary data.</text>
</comment>
<dbReference type="AlphaFoldDB" id="A0A9X2EHX9"/>
<keyword evidence="2" id="KW-1185">Reference proteome</keyword>
<organism evidence="1 2">
    <name type="scientific">Sphingomicrobium sediminis</name>
    <dbReference type="NCBI Taxonomy" id="2950949"/>
    <lineage>
        <taxon>Bacteria</taxon>
        <taxon>Pseudomonadati</taxon>
        <taxon>Pseudomonadota</taxon>
        <taxon>Alphaproteobacteria</taxon>
        <taxon>Sphingomonadales</taxon>
        <taxon>Sphingomonadaceae</taxon>
        <taxon>Sphingomicrobium</taxon>
    </lineage>
</organism>
<name>A0A9X2EHX9_9SPHN</name>
<sequence>MNAIQLIAALGIAALAFDGAPATIGATASLIAQDEASPADILKTRLMSLDGVWEGQLEYRDFSSNEMVAIPLKRTFHASPGDNYVIIENEFTDPGYKVFGAQMIVPGESGLVIASSGGESVETDTMLLESVSEAATGFTAILHGTIIDAGEPALARYTMTLDGDQLRFQKDVKTRRDADYRFRNAFDVTRSAE</sequence>
<evidence type="ECO:0008006" key="3">
    <source>
        <dbReference type="Google" id="ProtNLM"/>
    </source>
</evidence>
<dbReference type="RefSeq" id="WP_252112787.1">
    <property type="nucleotide sequence ID" value="NZ_JAMSHT010000001.1"/>
</dbReference>
<reference evidence="1" key="1">
    <citation type="submission" date="2022-06" db="EMBL/GenBank/DDBJ databases">
        <title>Sphingomicrobium sedimins sp. nov., a marine bacterium isolated from tidal flat.</title>
        <authorList>
            <person name="Kim C.-H."/>
            <person name="Yoo Y."/>
            <person name="Kim J.-J."/>
        </authorList>
    </citation>
    <scope>NUCLEOTIDE SEQUENCE</scope>
    <source>
        <strain evidence="1">GRR-S6-50</strain>
    </source>
</reference>
<accession>A0A9X2EHX9</accession>
<protein>
    <recommendedName>
        <fullName evidence="3">DUF1579 domain-containing protein</fullName>
    </recommendedName>
</protein>
<gene>
    <name evidence="1" type="ORF">NDO55_04385</name>
</gene>